<dbReference type="AlphaFoldDB" id="A0A0T9PTH4"/>
<accession>A0A0T9PTH4</accession>
<evidence type="ECO:0000313" key="2">
    <source>
        <dbReference type="EMBL" id="CNH81073.1"/>
    </source>
</evidence>
<gene>
    <name evidence="2" type="ORF">ERS008529_02183</name>
</gene>
<dbReference type="InterPro" id="IPR006429">
    <property type="entry name" value="Phage_lambda_portal"/>
</dbReference>
<dbReference type="RefSeq" id="WP_049613106.1">
    <property type="nucleotide sequence ID" value="NZ_CQAZ01000017.1"/>
</dbReference>
<dbReference type="EMBL" id="CQAZ01000017">
    <property type="protein sequence ID" value="CNH81073.1"/>
    <property type="molecule type" value="Genomic_DNA"/>
</dbReference>
<dbReference type="NCBIfam" id="TIGR01539">
    <property type="entry name" value="portal_lambda"/>
    <property type="match status" value="1"/>
</dbReference>
<proteinExistence type="predicted"/>
<organism evidence="2 3">
    <name type="scientific">Yersinia pekkanenii</name>
    <dbReference type="NCBI Taxonomy" id="1288385"/>
    <lineage>
        <taxon>Bacteria</taxon>
        <taxon>Pseudomonadati</taxon>
        <taxon>Pseudomonadota</taxon>
        <taxon>Gammaproteobacteria</taxon>
        <taxon>Enterobacterales</taxon>
        <taxon>Yersiniaceae</taxon>
        <taxon>Yersinia</taxon>
    </lineage>
</organism>
<evidence type="ECO:0000256" key="1">
    <source>
        <dbReference type="SAM" id="MobiDB-lite"/>
    </source>
</evidence>
<evidence type="ECO:0000313" key="3">
    <source>
        <dbReference type="Proteomes" id="UP000045840"/>
    </source>
</evidence>
<dbReference type="Proteomes" id="UP000045840">
    <property type="component" value="Unassembled WGS sequence"/>
</dbReference>
<dbReference type="GO" id="GO:0019068">
    <property type="term" value="P:virion assembly"/>
    <property type="evidence" value="ECO:0007669"/>
    <property type="project" value="InterPro"/>
</dbReference>
<reference evidence="3" key="1">
    <citation type="submission" date="2015-03" db="EMBL/GenBank/DDBJ databases">
        <authorList>
            <consortium name="Pathogen Informatics"/>
        </authorList>
    </citation>
    <scope>NUCLEOTIDE SEQUENCE [LARGE SCALE GENOMIC DNA]</scope>
    <source>
        <strain evidence="3">A125KOH2</strain>
    </source>
</reference>
<dbReference type="Pfam" id="PF05136">
    <property type="entry name" value="Phage_portal_2"/>
    <property type="match status" value="1"/>
</dbReference>
<feature type="compositionally biased region" description="Polar residues" evidence="1">
    <location>
        <begin position="1"/>
        <end position="17"/>
    </location>
</feature>
<protein>
    <submittedName>
        <fullName evidence="2">Phage portal protein, lambda family</fullName>
    </submittedName>
</protein>
<name>A0A0T9PTH4_9GAMM</name>
<dbReference type="GO" id="GO:0005198">
    <property type="term" value="F:structural molecule activity"/>
    <property type="evidence" value="ECO:0007669"/>
    <property type="project" value="InterPro"/>
</dbReference>
<feature type="region of interest" description="Disordered" evidence="1">
    <location>
        <begin position="1"/>
        <end position="37"/>
    </location>
</feature>
<feature type="region of interest" description="Disordered" evidence="1">
    <location>
        <begin position="491"/>
        <end position="516"/>
    </location>
</feature>
<sequence length="516" mass="58580">MWPFNKQQPQALPTLPSTRHHKTSRKYNNNNNTSVKRDLDNIRNLPSQILGQYGNGVNNVSINAVLRQSLTSVRDACRSLVIQNPYARRYVQLSSQQTVGADGITVRPQPLSHDGTVNQVLADQLDNLFYQWAEQASEFSFDGSMSIDIFQQVVERTRATDGECFIRIHKNHNKVQVELIDSARIPSTKNELLTDGSYISNGIEFNEHDQVLAYHVAKIHPLNYTISTNDCQRIEAEEIIHYFIPEFPKQQRGIPDLIASIKTLNDFNAYHEAAIIQKRLASSAMAFITSTDNNQDELLNDSNEDRESIEYFQAGTIYELQSGQQIQTVNPQAGTDKITEFSDSVLTTISTGLGIPKSMLTGDTQNASFSAAKMADRINRDGMKTKSNLMISKVLKPIFKLWLSNIMINKLKNLSFKDFDELSNCSFILPKQISLDPNKDAQYEQTLLSMGVKSKSMIMRDLGYEPQRVFEELEQEREQEQLINKDMEINNNNVQGNELNEKIEDEETNEGDQPIN</sequence>